<dbReference type="Pfam" id="PF03625">
    <property type="entry name" value="DUF302"/>
    <property type="match status" value="1"/>
</dbReference>
<dbReference type="InterPro" id="IPR005180">
    <property type="entry name" value="DUF302"/>
</dbReference>
<evidence type="ECO:0000313" key="5">
    <source>
        <dbReference type="Proteomes" id="UP000264693"/>
    </source>
</evidence>
<name>A0A347TNZ9_9BACT</name>
<reference evidence="4" key="1">
    <citation type="submission" date="2017-09" db="EMBL/GenBank/DDBJ databases">
        <title>Arcobacter canalis sp. nov., a new species isolated from a water canal contaminated with urban sewage.</title>
        <authorList>
            <person name="Perez-Cataluna A."/>
            <person name="Salas-Masso N."/>
            <person name="Figueras M.J."/>
        </authorList>
    </citation>
    <scope>NUCLEOTIDE SEQUENCE [LARGE SCALE GENOMIC DNA]</scope>
    <source>
        <strain evidence="4">CECT 7727</strain>
    </source>
</reference>
<gene>
    <name evidence="2" type="ORF">AMRN_2629</name>
    <name evidence="3" type="ORF">CPH92_05735</name>
</gene>
<protein>
    <submittedName>
        <fullName evidence="2">DUF302 domain-containing protein</fullName>
    </submittedName>
</protein>
<dbReference type="PIRSF" id="PIRSF021774">
    <property type="entry name" value="UCP021774"/>
    <property type="match status" value="1"/>
</dbReference>
<dbReference type="KEGG" id="amar:AMRN_2629"/>
<dbReference type="SUPFAM" id="SSF103247">
    <property type="entry name" value="TT1751-like"/>
    <property type="match status" value="1"/>
</dbReference>
<dbReference type="RefSeq" id="WP_099310783.1">
    <property type="nucleotide sequence ID" value="NZ_CP032101.1"/>
</dbReference>
<organism evidence="2 5">
    <name type="scientific">Malaciobacter marinus</name>
    <dbReference type="NCBI Taxonomy" id="505249"/>
    <lineage>
        <taxon>Bacteria</taxon>
        <taxon>Pseudomonadati</taxon>
        <taxon>Campylobacterota</taxon>
        <taxon>Epsilonproteobacteria</taxon>
        <taxon>Campylobacterales</taxon>
        <taxon>Arcobacteraceae</taxon>
        <taxon>Malaciobacter</taxon>
    </lineage>
</organism>
<evidence type="ECO:0000313" key="4">
    <source>
        <dbReference type="Proteomes" id="UP000224740"/>
    </source>
</evidence>
<reference evidence="3" key="2">
    <citation type="submission" date="2017-09" db="EMBL/GenBank/DDBJ databases">
        <authorList>
            <person name="Perez-Cataluna A."/>
            <person name="Figueras M.J."/>
            <person name="Salas-Masso N."/>
        </authorList>
    </citation>
    <scope>NUCLEOTIDE SEQUENCE</scope>
    <source>
        <strain evidence="3">CECT 7727</strain>
    </source>
</reference>
<dbReference type="PANTHER" id="PTHR38342">
    <property type="entry name" value="SLR5037 PROTEIN"/>
    <property type="match status" value="1"/>
</dbReference>
<dbReference type="AlphaFoldDB" id="A0A347TNZ9"/>
<dbReference type="EMBL" id="CP032101">
    <property type="protein sequence ID" value="AXX88327.1"/>
    <property type="molecule type" value="Genomic_DNA"/>
</dbReference>
<evidence type="ECO:0000313" key="2">
    <source>
        <dbReference type="EMBL" id="AXX88327.1"/>
    </source>
</evidence>
<dbReference type="InterPro" id="IPR035923">
    <property type="entry name" value="TT1751-like_sf"/>
</dbReference>
<dbReference type="PANTHER" id="PTHR38342:SF1">
    <property type="entry name" value="SLR5037 PROTEIN"/>
    <property type="match status" value="1"/>
</dbReference>
<feature type="domain" description="DUF302" evidence="1">
    <location>
        <begin position="33"/>
        <end position="95"/>
    </location>
</feature>
<dbReference type="CDD" id="cd14797">
    <property type="entry name" value="DUF302"/>
    <property type="match status" value="1"/>
</dbReference>
<accession>A0A347TNZ9</accession>
<dbReference type="InterPro" id="IPR016796">
    <property type="entry name" value="UCP021774"/>
</dbReference>
<dbReference type="Proteomes" id="UP000224740">
    <property type="component" value="Unassembled WGS sequence"/>
</dbReference>
<sequence>MKYQVSTSKTLEETYDALQKSISENKFGLQHTHNVHEKLKAKEVELGRRCLILDICQPHIAKEILDIDPSVSSILPCSISIYEDEGKTNICVVKPSFIFPQLNKDLKEVMQRVEKTIFKIIDEAA</sequence>
<keyword evidence="4" id="KW-1185">Reference proteome</keyword>
<proteinExistence type="predicted"/>
<dbReference type="Proteomes" id="UP000264693">
    <property type="component" value="Chromosome"/>
</dbReference>
<reference evidence="2 5" key="3">
    <citation type="submission" date="2018-08" db="EMBL/GenBank/DDBJ databases">
        <title>Complete genome of the Arcobacter marinus type strain JCM 15502.</title>
        <authorList>
            <person name="Miller W.G."/>
            <person name="Yee E."/>
            <person name="Huynh S."/>
            <person name="Parker C.T."/>
        </authorList>
    </citation>
    <scope>NUCLEOTIDE SEQUENCE [LARGE SCALE GENOMIC DNA]</scope>
    <source>
        <strain evidence="2 5">JCM 15502</strain>
    </source>
</reference>
<evidence type="ECO:0000259" key="1">
    <source>
        <dbReference type="Pfam" id="PF03625"/>
    </source>
</evidence>
<dbReference type="Gene3D" id="3.30.310.70">
    <property type="entry name" value="TT1751-like domain"/>
    <property type="match status" value="1"/>
</dbReference>
<evidence type="ECO:0000313" key="3">
    <source>
        <dbReference type="EMBL" id="PHO15656.1"/>
    </source>
</evidence>
<dbReference type="EMBL" id="NXAO01000023">
    <property type="protein sequence ID" value="PHO15656.1"/>
    <property type="molecule type" value="Genomic_DNA"/>
</dbReference>